<dbReference type="OrthoDB" id="10037236at2759"/>
<organism evidence="1 2">
    <name type="scientific">Paramuricea clavata</name>
    <name type="common">Red gorgonian</name>
    <name type="synonym">Violescent sea-whip</name>
    <dbReference type="NCBI Taxonomy" id="317549"/>
    <lineage>
        <taxon>Eukaryota</taxon>
        <taxon>Metazoa</taxon>
        <taxon>Cnidaria</taxon>
        <taxon>Anthozoa</taxon>
        <taxon>Octocorallia</taxon>
        <taxon>Malacalcyonacea</taxon>
        <taxon>Plexauridae</taxon>
        <taxon>Paramuricea</taxon>
    </lineage>
</organism>
<keyword evidence="2" id="KW-1185">Reference proteome</keyword>
<dbReference type="PANTHER" id="PTHR33332">
    <property type="entry name" value="REVERSE TRANSCRIPTASE DOMAIN-CONTAINING PROTEIN"/>
    <property type="match status" value="1"/>
</dbReference>
<comment type="caution">
    <text evidence="1">The sequence shown here is derived from an EMBL/GenBank/DDBJ whole genome shotgun (WGS) entry which is preliminary data.</text>
</comment>
<accession>A0A7D9LG69</accession>
<dbReference type="Proteomes" id="UP001152795">
    <property type="component" value="Unassembled WGS sequence"/>
</dbReference>
<reference evidence="1" key="1">
    <citation type="submission" date="2020-04" db="EMBL/GenBank/DDBJ databases">
        <authorList>
            <person name="Alioto T."/>
            <person name="Alioto T."/>
            <person name="Gomez Garrido J."/>
        </authorList>
    </citation>
    <scope>NUCLEOTIDE SEQUENCE</scope>
    <source>
        <strain evidence="1">A484AB</strain>
    </source>
</reference>
<dbReference type="InterPro" id="IPR000477">
    <property type="entry name" value="RT_dom"/>
</dbReference>
<dbReference type="Pfam" id="PF00078">
    <property type="entry name" value="RVT_1"/>
    <property type="match status" value="1"/>
</dbReference>
<proteinExistence type="predicted"/>
<protein>
    <submittedName>
        <fullName evidence="1">Uncharacterized protein</fullName>
    </submittedName>
</protein>
<evidence type="ECO:0000313" key="2">
    <source>
        <dbReference type="Proteomes" id="UP001152795"/>
    </source>
</evidence>
<dbReference type="PROSITE" id="PS50878">
    <property type="entry name" value="RT_POL"/>
    <property type="match status" value="1"/>
</dbReference>
<evidence type="ECO:0000313" key="1">
    <source>
        <dbReference type="EMBL" id="CAB4030101.1"/>
    </source>
</evidence>
<gene>
    <name evidence="1" type="ORF">PACLA_8A034222</name>
</gene>
<name>A0A7D9LG69_PARCT</name>
<sequence length="285" mass="32938">MERFTTNSLMPQVIDPKQFALPNKSTTHALVYLLHQILAALDSGHNSIRLFFADFRKGFDLVDHSVIINELGNLNVHPVLTRWIKAFLTNRQQCVKVDCHESSWKTTNGGLPQGTCLGPPLFAILVNPLLKDWNGRLKFVDDTTALEVIPRCSPSLLPLVVQEISNFSSARGMELNPQKCKEIIINFLQYRIPCDQTMFINRQCVERTFPSDHYIVEFEIRLKFRRAKPVRRKVFNYNQADLVGLRSSLSRAPFYQITSYDNIDDRWSRWKDLFMTAVNEHIPTN</sequence>
<dbReference type="AlphaFoldDB" id="A0A7D9LG69"/>
<dbReference type="EMBL" id="CACRXK020016621">
    <property type="protein sequence ID" value="CAB4030101.1"/>
    <property type="molecule type" value="Genomic_DNA"/>
</dbReference>